<dbReference type="EMBL" id="JBHSNS010000005">
    <property type="protein sequence ID" value="MFC5729797.1"/>
    <property type="molecule type" value="Genomic_DNA"/>
</dbReference>
<accession>A0ABW0ZHI4</accession>
<sequence length="431" mass="43822">MVLVRRHDRDERGAAAVLVAVMGVLLLLMVGLVLDLGLARDTRGKSQNAADASALAAGNVLYDDAGSPDFGAAVAAAKAYAGQNFDVSPADWSACTDSGRLAHTPDASPCISFDSVSAPTKVRVRIPDRRVDTAFAGLAGIESFTIATAARVVLDRGGVLDCGLCVLGSGVEHDLQNGDATVHGGNIHFNGSVAVSNNGLVATDGNITVEGSASGGMANYSPDPRTGYPAIDDPLATLALPPDMTGLTGQTIAGNECPPGPGIYSGLNLRGKTCTLPPGLYVVAGGLWDLAGNTATQLNGTGVTIYLTCSSLAQPRQCAQGEQGATIDASGNATLAIKAPTSGPLAGLSIVYDRNNSQTLRLTGNGGAGFTGTIYGKSATLQMNGNGCASTFRAAIIVNDLTMAGNPSCLVARYVPSENWAPPPGELRLDH</sequence>
<evidence type="ECO:0000256" key="1">
    <source>
        <dbReference type="SAM" id="Phobius"/>
    </source>
</evidence>
<keyword evidence="4" id="KW-1185">Reference proteome</keyword>
<dbReference type="Pfam" id="PF13400">
    <property type="entry name" value="Tad"/>
    <property type="match status" value="1"/>
</dbReference>
<dbReference type="RefSeq" id="WP_136434099.1">
    <property type="nucleotide sequence ID" value="NZ_JBHSNS010000005.1"/>
</dbReference>
<name>A0ABW0ZHI4_9ACTN</name>
<comment type="caution">
    <text evidence="3">The sequence shown here is derived from an EMBL/GenBank/DDBJ whole genome shotgun (WGS) entry which is preliminary data.</text>
</comment>
<reference evidence="4" key="1">
    <citation type="journal article" date="2019" name="Int. J. Syst. Evol. Microbiol.">
        <title>The Global Catalogue of Microorganisms (GCM) 10K type strain sequencing project: providing services to taxonomists for standard genome sequencing and annotation.</title>
        <authorList>
            <consortium name="The Broad Institute Genomics Platform"/>
            <consortium name="The Broad Institute Genome Sequencing Center for Infectious Disease"/>
            <person name="Wu L."/>
            <person name="Ma J."/>
        </authorList>
    </citation>
    <scope>NUCLEOTIDE SEQUENCE [LARGE SCALE GENOMIC DNA]</scope>
    <source>
        <strain evidence="4">YIM 94188</strain>
    </source>
</reference>
<dbReference type="InterPro" id="IPR028087">
    <property type="entry name" value="Tad_N"/>
</dbReference>
<protein>
    <submittedName>
        <fullName evidence="3">Pilus assembly protein TadG-related protein</fullName>
    </submittedName>
</protein>
<evidence type="ECO:0000313" key="3">
    <source>
        <dbReference type="EMBL" id="MFC5729797.1"/>
    </source>
</evidence>
<organism evidence="3 4">
    <name type="scientific">Nocardioides vastitatis</name>
    <dbReference type="NCBI Taxonomy" id="2568655"/>
    <lineage>
        <taxon>Bacteria</taxon>
        <taxon>Bacillati</taxon>
        <taxon>Actinomycetota</taxon>
        <taxon>Actinomycetes</taxon>
        <taxon>Propionibacteriales</taxon>
        <taxon>Nocardioidaceae</taxon>
        <taxon>Nocardioides</taxon>
    </lineage>
</organism>
<feature type="domain" description="Putative Flp pilus-assembly TadG-like N-terminal" evidence="2">
    <location>
        <begin position="13"/>
        <end position="58"/>
    </location>
</feature>
<evidence type="ECO:0000259" key="2">
    <source>
        <dbReference type="Pfam" id="PF13400"/>
    </source>
</evidence>
<gene>
    <name evidence="3" type="ORF">ACFPQB_12795</name>
</gene>
<keyword evidence="1" id="KW-1133">Transmembrane helix</keyword>
<proteinExistence type="predicted"/>
<keyword evidence="1" id="KW-0472">Membrane</keyword>
<evidence type="ECO:0000313" key="4">
    <source>
        <dbReference type="Proteomes" id="UP001596072"/>
    </source>
</evidence>
<feature type="transmembrane region" description="Helical" evidence="1">
    <location>
        <begin position="12"/>
        <end position="34"/>
    </location>
</feature>
<dbReference type="Proteomes" id="UP001596072">
    <property type="component" value="Unassembled WGS sequence"/>
</dbReference>
<keyword evidence="1" id="KW-0812">Transmembrane</keyword>